<dbReference type="Pfam" id="PF02423">
    <property type="entry name" value="OCD_Mu_crystall"/>
    <property type="match status" value="1"/>
</dbReference>
<dbReference type="PANTHER" id="PTHR13812:SF19">
    <property type="entry name" value="KETIMINE REDUCTASE MU-CRYSTALLIN"/>
    <property type="match status" value="1"/>
</dbReference>
<name>A0ABS7GL61_9BACT</name>
<reference evidence="1 2" key="1">
    <citation type="submission" date="2021-08" db="EMBL/GenBank/DDBJ databases">
        <title>The genome sequence of Chitinophaga sp. B61.</title>
        <authorList>
            <person name="Zhang X."/>
        </authorList>
    </citation>
    <scope>NUCLEOTIDE SEQUENCE [LARGE SCALE GENOMIC DNA]</scope>
    <source>
        <strain evidence="1 2">B61</strain>
    </source>
</reference>
<evidence type="ECO:0000313" key="1">
    <source>
        <dbReference type="EMBL" id="MBW8687193.1"/>
    </source>
</evidence>
<dbReference type="Gene3D" id="3.40.50.720">
    <property type="entry name" value="NAD(P)-binding Rossmann-like Domain"/>
    <property type="match status" value="1"/>
</dbReference>
<proteinExistence type="predicted"/>
<dbReference type="PANTHER" id="PTHR13812">
    <property type="entry name" value="KETIMINE REDUCTASE MU-CRYSTALLIN"/>
    <property type="match status" value="1"/>
</dbReference>
<dbReference type="InterPro" id="IPR036291">
    <property type="entry name" value="NAD(P)-bd_dom_sf"/>
</dbReference>
<comment type="caution">
    <text evidence="1">The sequence shown here is derived from an EMBL/GenBank/DDBJ whole genome shotgun (WGS) entry which is preliminary data.</text>
</comment>
<dbReference type="PIRSF" id="PIRSF001439">
    <property type="entry name" value="CryM"/>
    <property type="match status" value="1"/>
</dbReference>
<dbReference type="EMBL" id="JAICCF010000004">
    <property type="protein sequence ID" value="MBW8687193.1"/>
    <property type="molecule type" value="Genomic_DNA"/>
</dbReference>
<organism evidence="1 2">
    <name type="scientific">Chitinophaga rhizophila</name>
    <dbReference type="NCBI Taxonomy" id="2866212"/>
    <lineage>
        <taxon>Bacteria</taxon>
        <taxon>Pseudomonadati</taxon>
        <taxon>Bacteroidota</taxon>
        <taxon>Chitinophagia</taxon>
        <taxon>Chitinophagales</taxon>
        <taxon>Chitinophagaceae</taxon>
        <taxon>Chitinophaga</taxon>
    </lineage>
</organism>
<sequence>MKYLSEQHIREIGTDWHGLADVVQQASALLREGETSQPVKPYLRYRNLKNRIIAMPAFVGGNINTAGIKWIASFPGNIEKQIPRAHATIILNEADTGIPFAILNTGAVSAIRTAAVTGAVIRKYLSLNTCDNLSFGIIGFGPIGRMHLSMIDALWGDQLKHIYIFDLRQPDLQSIPAHLQSKVIICDDWQTAFENSKIFITCTVSSGRYINSIPSKGTLHLNVSLRDYEPSFLQHVDRMVVDDWEEICRENTDVEQMHLQHGLTEDQTFNISQCLLDNAVLDDAADSVVMFNPMGMAIFDIAVARYYFDRSEQLNIGQSLN</sequence>
<dbReference type="Gene3D" id="3.30.1780.10">
    <property type="entry name" value="ornithine cyclodeaminase, domain 1"/>
    <property type="match status" value="1"/>
</dbReference>
<evidence type="ECO:0000313" key="2">
    <source>
        <dbReference type="Proteomes" id="UP000812961"/>
    </source>
</evidence>
<dbReference type="SUPFAM" id="SSF51735">
    <property type="entry name" value="NAD(P)-binding Rossmann-fold domains"/>
    <property type="match status" value="1"/>
</dbReference>
<accession>A0ABS7GL61</accession>
<gene>
    <name evidence="1" type="ORF">K1Y79_22840</name>
</gene>
<dbReference type="RefSeq" id="WP_220252515.1">
    <property type="nucleotide sequence ID" value="NZ_JAICCF010000004.1"/>
</dbReference>
<protein>
    <submittedName>
        <fullName evidence="1">2,3-diaminopropionate biosynthesis protein SbnB</fullName>
    </submittedName>
</protein>
<dbReference type="InterPro" id="IPR023401">
    <property type="entry name" value="ODC_N"/>
</dbReference>
<keyword evidence="2" id="KW-1185">Reference proteome</keyword>
<dbReference type="InterPro" id="IPR003462">
    <property type="entry name" value="ODC_Mu_crystall"/>
</dbReference>
<dbReference type="Proteomes" id="UP000812961">
    <property type="component" value="Unassembled WGS sequence"/>
</dbReference>